<dbReference type="GO" id="GO:0006355">
    <property type="term" value="P:regulation of DNA-templated transcription"/>
    <property type="evidence" value="ECO:0007669"/>
    <property type="project" value="InterPro"/>
</dbReference>
<evidence type="ECO:0000256" key="1">
    <source>
        <dbReference type="ARBA" id="ARBA00007031"/>
    </source>
</evidence>
<sequence>MSPSTPMSPQSNIELVAGLVVAYVSNNRVPVTELPALIAQCHSAISALAYPGSGPVTAAPDLQVRLDKPSAAQVRGSVQPDGIMSFIDGRVYKTLKRHLTAHGLDPQSYRARFGLPGDYPMVAREYAERRAALARAIAQGVPRDRAA</sequence>
<dbReference type="GO" id="GO:0008270">
    <property type="term" value="F:zinc ion binding"/>
    <property type="evidence" value="ECO:0007669"/>
    <property type="project" value="InterPro"/>
</dbReference>
<evidence type="ECO:0000313" key="5">
    <source>
        <dbReference type="Proteomes" id="UP000199140"/>
    </source>
</evidence>
<gene>
    <name evidence="2" type="ORF">MCBMB27_04304</name>
    <name evidence="3" type="ORF">SAMN05192567_10724</name>
</gene>
<dbReference type="Proteomes" id="UP000185487">
    <property type="component" value="Chromosome"/>
</dbReference>
<name>A0AAE8L5X8_9HYPH</name>
<reference evidence="2 4" key="1">
    <citation type="submission" date="2016-04" db="EMBL/GenBank/DDBJ databases">
        <title>Complete genome sequencing and analysis of CBMB27, Methylobacterium phyllosphaerae isolated from leaf tissues of rice (Oryza sativa L.).</title>
        <authorList>
            <person name="Lee Y."/>
            <person name="Hwangbo K."/>
            <person name="Chung H."/>
            <person name="Yoo J."/>
            <person name="Kim K.Y."/>
            <person name="Sa T.M."/>
            <person name="Um Y."/>
            <person name="Madhaiyan M."/>
        </authorList>
    </citation>
    <scope>NUCLEOTIDE SEQUENCE [LARGE SCALE GENOMIC DNA]</scope>
    <source>
        <strain evidence="2 4">CBMB27</strain>
    </source>
</reference>
<comment type="similarity">
    <text evidence="1">Belongs to the ros/MucR family.</text>
</comment>
<evidence type="ECO:0000313" key="4">
    <source>
        <dbReference type="Proteomes" id="UP000185487"/>
    </source>
</evidence>
<dbReference type="Pfam" id="PF05443">
    <property type="entry name" value="ROS_MUCR"/>
    <property type="match status" value="1"/>
</dbReference>
<organism evidence="3 5">
    <name type="scientific">Methylobacterium phyllosphaerae</name>
    <dbReference type="NCBI Taxonomy" id="418223"/>
    <lineage>
        <taxon>Bacteria</taxon>
        <taxon>Pseudomonadati</taxon>
        <taxon>Pseudomonadota</taxon>
        <taxon>Alphaproteobacteria</taxon>
        <taxon>Hyphomicrobiales</taxon>
        <taxon>Methylobacteriaceae</taxon>
        <taxon>Methylobacterium</taxon>
    </lineage>
</organism>
<dbReference type="InterPro" id="IPR041920">
    <property type="entry name" value="ROS/MUCR_sf"/>
</dbReference>
<proteinExistence type="inferred from homology"/>
<dbReference type="EMBL" id="CP015367">
    <property type="protein sequence ID" value="APT33595.1"/>
    <property type="molecule type" value="Genomic_DNA"/>
</dbReference>
<dbReference type="RefSeq" id="WP_374701394.1">
    <property type="nucleotide sequence ID" value="NZ_CP015367.1"/>
</dbReference>
<dbReference type="EMBL" id="FOPK01000007">
    <property type="protein sequence ID" value="SFG71471.1"/>
    <property type="molecule type" value="Genomic_DNA"/>
</dbReference>
<dbReference type="AlphaFoldDB" id="A0AAE8L5X8"/>
<protein>
    <submittedName>
        <fullName evidence="3">Predicted transcriptional regulator</fullName>
    </submittedName>
    <submittedName>
        <fullName evidence="2">Transcriptional regulatory protein MucR</fullName>
    </submittedName>
</protein>
<keyword evidence="4" id="KW-1185">Reference proteome</keyword>
<accession>A0AAE8L5X8</accession>
<evidence type="ECO:0000313" key="2">
    <source>
        <dbReference type="EMBL" id="APT33595.1"/>
    </source>
</evidence>
<dbReference type="GO" id="GO:0003677">
    <property type="term" value="F:DNA binding"/>
    <property type="evidence" value="ECO:0007669"/>
    <property type="project" value="InterPro"/>
</dbReference>
<dbReference type="InterPro" id="IPR008807">
    <property type="entry name" value="ROS_MUCR"/>
</dbReference>
<dbReference type="Proteomes" id="UP000199140">
    <property type="component" value="Unassembled WGS sequence"/>
</dbReference>
<dbReference type="Gene3D" id="1.10.10.1550">
    <property type="entry name" value="ROS/MUCR transcriptional regulator protein"/>
    <property type="match status" value="1"/>
</dbReference>
<dbReference type="KEGG" id="mphy:MCBMB27_04304"/>
<evidence type="ECO:0000313" key="3">
    <source>
        <dbReference type="EMBL" id="SFG71471.1"/>
    </source>
</evidence>
<reference evidence="3 5" key="2">
    <citation type="submission" date="2016-10" db="EMBL/GenBank/DDBJ databases">
        <authorList>
            <person name="Varghese N."/>
            <person name="Submissions S."/>
        </authorList>
    </citation>
    <scope>NUCLEOTIDE SEQUENCE [LARGE SCALE GENOMIC DNA]</scope>
    <source>
        <strain evidence="3 5">CBMB27</strain>
    </source>
</reference>